<feature type="chain" id="PRO_5025545418" description="Ubiquitin 3 binding protein But2 C-terminal domain-containing protein" evidence="1">
    <location>
        <begin position="18"/>
        <end position="169"/>
    </location>
</feature>
<evidence type="ECO:0000259" key="2">
    <source>
        <dbReference type="Pfam" id="PF09792"/>
    </source>
</evidence>
<sequence length="169" mass="18383">MLSIVLIPVFLGLRALAATLVDQQFPHLIVPLKQDAPSTAFGTKYEAELSISASGSSQVYTEISFDVPPTAASSCNLAFDVNTSPAWGPWILSGQEPITFNISSLEPKVNKDTDSWNSRPKTTGYVGTVEVWYNGNVKVSGGQVECKKGQVAQFLLYPANEQSSKWHYP</sequence>
<dbReference type="AlphaFoldDB" id="A0A6A5VY68"/>
<feature type="signal peptide" evidence="1">
    <location>
        <begin position="1"/>
        <end position="17"/>
    </location>
</feature>
<dbReference type="PANTHER" id="PTHR39613:SF1">
    <property type="entry name" value="ANCHORED CELL WALL PROTEIN, PUTATIVE (AFU_ORTHOLOGUE AFUA_4G08960)-RELATED"/>
    <property type="match status" value="1"/>
</dbReference>
<name>A0A6A5VY68_9PLEO</name>
<evidence type="ECO:0000256" key="1">
    <source>
        <dbReference type="SAM" id="SignalP"/>
    </source>
</evidence>
<reference evidence="3" key="1">
    <citation type="journal article" date="2020" name="Stud. Mycol.">
        <title>101 Dothideomycetes genomes: a test case for predicting lifestyles and emergence of pathogens.</title>
        <authorList>
            <person name="Haridas S."/>
            <person name="Albert R."/>
            <person name="Binder M."/>
            <person name="Bloem J."/>
            <person name="Labutti K."/>
            <person name="Salamov A."/>
            <person name="Andreopoulos B."/>
            <person name="Baker S."/>
            <person name="Barry K."/>
            <person name="Bills G."/>
            <person name="Bluhm B."/>
            <person name="Cannon C."/>
            <person name="Castanera R."/>
            <person name="Culley D."/>
            <person name="Daum C."/>
            <person name="Ezra D."/>
            <person name="Gonzalez J."/>
            <person name="Henrissat B."/>
            <person name="Kuo A."/>
            <person name="Liang C."/>
            <person name="Lipzen A."/>
            <person name="Lutzoni F."/>
            <person name="Magnuson J."/>
            <person name="Mondo S."/>
            <person name="Nolan M."/>
            <person name="Ohm R."/>
            <person name="Pangilinan J."/>
            <person name="Park H.-J."/>
            <person name="Ramirez L."/>
            <person name="Alfaro M."/>
            <person name="Sun H."/>
            <person name="Tritt A."/>
            <person name="Yoshinaga Y."/>
            <person name="Zwiers L.-H."/>
            <person name="Turgeon B."/>
            <person name="Goodwin S."/>
            <person name="Spatafora J."/>
            <person name="Crous P."/>
            <person name="Grigoriev I."/>
        </authorList>
    </citation>
    <scope>NUCLEOTIDE SEQUENCE</scope>
    <source>
        <strain evidence="3">CBS 123094</strain>
    </source>
</reference>
<organism evidence="3 4">
    <name type="scientific">Amniculicola lignicola CBS 123094</name>
    <dbReference type="NCBI Taxonomy" id="1392246"/>
    <lineage>
        <taxon>Eukaryota</taxon>
        <taxon>Fungi</taxon>
        <taxon>Dikarya</taxon>
        <taxon>Ascomycota</taxon>
        <taxon>Pezizomycotina</taxon>
        <taxon>Dothideomycetes</taxon>
        <taxon>Pleosporomycetidae</taxon>
        <taxon>Pleosporales</taxon>
        <taxon>Amniculicolaceae</taxon>
        <taxon>Amniculicola</taxon>
    </lineage>
</organism>
<dbReference type="Pfam" id="PF09792">
    <property type="entry name" value="But2"/>
    <property type="match status" value="1"/>
</dbReference>
<feature type="domain" description="Ubiquitin 3 binding protein But2 C-terminal" evidence="2">
    <location>
        <begin position="24"/>
        <end position="165"/>
    </location>
</feature>
<keyword evidence="4" id="KW-1185">Reference proteome</keyword>
<dbReference type="EMBL" id="ML977692">
    <property type="protein sequence ID" value="KAF1993658.1"/>
    <property type="molecule type" value="Genomic_DNA"/>
</dbReference>
<dbReference type="OrthoDB" id="4657524at2759"/>
<proteinExistence type="predicted"/>
<evidence type="ECO:0000313" key="3">
    <source>
        <dbReference type="EMBL" id="KAF1993658.1"/>
    </source>
</evidence>
<dbReference type="PANTHER" id="PTHR39613">
    <property type="entry name" value="ANCHORED CELL WALL PROTEIN, PUTATIVE (AFU_ORTHOLOGUE AFUA_4G08960)-RELATED"/>
    <property type="match status" value="1"/>
</dbReference>
<evidence type="ECO:0000313" key="4">
    <source>
        <dbReference type="Proteomes" id="UP000799779"/>
    </source>
</evidence>
<accession>A0A6A5VY68</accession>
<gene>
    <name evidence="3" type="ORF">P154DRAFT_549442</name>
</gene>
<dbReference type="InterPro" id="IPR018620">
    <property type="entry name" value="Ubiquitin3-bd_protein_But2_C"/>
</dbReference>
<protein>
    <recommendedName>
        <fullName evidence="2">Ubiquitin 3 binding protein But2 C-terminal domain-containing protein</fullName>
    </recommendedName>
</protein>
<keyword evidence="1" id="KW-0732">Signal</keyword>
<dbReference type="Proteomes" id="UP000799779">
    <property type="component" value="Unassembled WGS sequence"/>
</dbReference>